<organism evidence="1 2">
    <name type="scientific">Opisthorchis felineus</name>
    <dbReference type="NCBI Taxonomy" id="147828"/>
    <lineage>
        <taxon>Eukaryota</taxon>
        <taxon>Metazoa</taxon>
        <taxon>Spiralia</taxon>
        <taxon>Lophotrochozoa</taxon>
        <taxon>Platyhelminthes</taxon>
        <taxon>Trematoda</taxon>
        <taxon>Digenea</taxon>
        <taxon>Opisthorchiida</taxon>
        <taxon>Opisthorchiata</taxon>
        <taxon>Opisthorchiidae</taxon>
        <taxon>Opisthorchis</taxon>
    </lineage>
</organism>
<gene>
    <name evidence="1" type="ORF">CRM22_008335</name>
</gene>
<accession>A0A4S2LJL2</accession>
<keyword evidence="2" id="KW-1185">Reference proteome</keyword>
<proteinExistence type="predicted"/>
<comment type="caution">
    <text evidence="1">The sequence shown here is derived from an EMBL/GenBank/DDBJ whole genome shotgun (WGS) entry which is preliminary data.</text>
</comment>
<dbReference type="EMBL" id="SJOL01008250">
    <property type="protein sequence ID" value="TGZ60808.1"/>
    <property type="molecule type" value="Genomic_DNA"/>
</dbReference>
<protein>
    <submittedName>
        <fullName evidence="1">Uncharacterized protein</fullName>
    </submittedName>
</protein>
<dbReference type="AlphaFoldDB" id="A0A4S2LJL2"/>
<reference evidence="1 2" key="1">
    <citation type="journal article" date="2019" name="BMC Genomics">
        <title>New insights from Opisthorchis felineus genome: update on genomics of the epidemiologically important liver flukes.</title>
        <authorList>
            <person name="Ershov N.I."/>
            <person name="Mordvinov V.A."/>
            <person name="Prokhortchouk E.B."/>
            <person name="Pakharukova M.Y."/>
            <person name="Gunbin K.V."/>
            <person name="Ustyantsev K."/>
            <person name="Genaev M.A."/>
            <person name="Blinov A.G."/>
            <person name="Mazur A."/>
            <person name="Boulygina E."/>
            <person name="Tsygankova S."/>
            <person name="Khrameeva E."/>
            <person name="Chekanov N."/>
            <person name="Fan G."/>
            <person name="Xiao A."/>
            <person name="Zhang H."/>
            <person name="Xu X."/>
            <person name="Yang H."/>
            <person name="Solovyev V."/>
            <person name="Lee S.M."/>
            <person name="Liu X."/>
            <person name="Afonnikov D.A."/>
            <person name="Skryabin K.G."/>
        </authorList>
    </citation>
    <scope>NUCLEOTIDE SEQUENCE [LARGE SCALE GENOMIC DNA]</scope>
    <source>
        <strain evidence="1">AK-0245</strain>
        <tissue evidence="1">Whole organism</tissue>
    </source>
</reference>
<name>A0A4S2LJL2_OPIFE</name>
<sequence length="130" mass="15046">MLVPKLLRDLLRCFYDGVKVDLRVPSGCIQVYSAFKASQNFDPLPYRAHLFENMPSYIPNRPLDIPPNPPLTPDKVIEVCPRKEGASRDCWYSGTNKVFKFFMSVLTSENKLDERVLCLADLDLEWRNHN</sequence>
<evidence type="ECO:0000313" key="1">
    <source>
        <dbReference type="EMBL" id="TGZ60808.1"/>
    </source>
</evidence>
<evidence type="ECO:0000313" key="2">
    <source>
        <dbReference type="Proteomes" id="UP000308267"/>
    </source>
</evidence>
<dbReference type="Proteomes" id="UP000308267">
    <property type="component" value="Unassembled WGS sequence"/>
</dbReference>